<organism evidence="16">
    <name type="scientific">Fagus sylvatica</name>
    <name type="common">Beechnut</name>
    <dbReference type="NCBI Taxonomy" id="28930"/>
    <lineage>
        <taxon>Eukaryota</taxon>
        <taxon>Viridiplantae</taxon>
        <taxon>Streptophyta</taxon>
        <taxon>Embryophyta</taxon>
        <taxon>Tracheophyta</taxon>
        <taxon>Spermatophyta</taxon>
        <taxon>Magnoliopsida</taxon>
        <taxon>eudicotyledons</taxon>
        <taxon>Gunneridae</taxon>
        <taxon>Pentapetalae</taxon>
        <taxon>rosids</taxon>
        <taxon>fabids</taxon>
        <taxon>Fagales</taxon>
        <taxon>Fagaceae</taxon>
        <taxon>Fagus</taxon>
    </lineage>
</organism>
<dbReference type="InterPro" id="IPR036930">
    <property type="entry name" value="WGR_dom_sf"/>
</dbReference>
<dbReference type="SMART" id="SM00773">
    <property type="entry name" value="WGR"/>
    <property type="match status" value="1"/>
</dbReference>
<dbReference type="GO" id="GO:0003950">
    <property type="term" value="F:NAD+ poly-ADP-ribosyltransferase activity"/>
    <property type="evidence" value="ECO:0007669"/>
    <property type="project" value="UniProtKB-UniRule"/>
</dbReference>
<dbReference type="EMBL" id="OIVN01000082">
    <property type="protein sequence ID" value="SPC73928.1"/>
    <property type="molecule type" value="Genomic_DNA"/>
</dbReference>
<comment type="catalytic activity">
    <reaction evidence="10">
        <text>NAD(+) + (ADP-D-ribosyl)n-acceptor = nicotinamide + (ADP-D-ribosyl)n+1-acceptor + H(+).</text>
        <dbReference type="EC" id="2.4.2.30"/>
    </reaction>
</comment>
<evidence type="ECO:0000256" key="1">
    <source>
        <dbReference type="ARBA" id="ARBA00000438"/>
    </source>
</evidence>
<keyword evidence="11" id="KW-0862">Zinc</keyword>
<dbReference type="CDD" id="cd01437">
    <property type="entry name" value="parp_like"/>
    <property type="match status" value="1"/>
</dbReference>
<evidence type="ECO:0000256" key="12">
    <source>
        <dbReference type="RuleBase" id="RU362114"/>
    </source>
</evidence>
<dbReference type="PANTHER" id="PTHR10459:SF60">
    <property type="entry name" value="POLY [ADP-RIBOSE] POLYMERASE 2"/>
    <property type="match status" value="1"/>
</dbReference>
<dbReference type="InterPro" id="IPR050800">
    <property type="entry name" value="ARTD/PARP"/>
</dbReference>
<dbReference type="SUPFAM" id="SSF56399">
    <property type="entry name" value="ADP-ribosylation"/>
    <property type="match status" value="1"/>
</dbReference>
<dbReference type="InterPro" id="IPR008893">
    <property type="entry name" value="WGR_domain"/>
</dbReference>
<dbReference type="GO" id="GO:0005730">
    <property type="term" value="C:nucleolus"/>
    <property type="evidence" value="ECO:0007669"/>
    <property type="project" value="TreeGrafter"/>
</dbReference>
<dbReference type="InterPro" id="IPR036616">
    <property type="entry name" value="Poly(ADP-ribose)pol_reg_dom_sf"/>
</dbReference>
<feature type="domain" description="PARP alpha-helical" evidence="15">
    <location>
        <begin position="398"/>
        <end position="513"/>
    </location>
</feature>
<dbReference type="InterPro" id="IPR012317">
    <property type="entry name" value="Poly(ADP-ribose)pol_cat_dom"/>
</dbReference>
<sequence>MDSSSSISLATTNSNDSTTITQQTLLFSLSDLSKLITVKLDQSSYILWKCQITSVLDAYSLLNFVDGSQPCPSRENPLYQQWFARDRTVLMLIHSTLSHSALSLVIGQSTAHGAWEVIDRHYTSVLRSNMLNLKAELYNIEKNNDSISLYLQRIKEIRDKACGQGFSQRPICQICGRIGHIALDCFHRMDFSYQGKQPPSKLAAMASTPGLSSTQFPTQSYWVLDIGAMYHYTLDLDTISDHQDYKGYDLVTVGNGQSLPILHIADEEESESKEEKIVTATKKGSAVLDQCLPDHIKAHYHGDDIYDAMLNQTNVGENNNKFYVIQALESDSGGTFMVYNRKFEQKFFAKTKNQWCTRKEFICHPKSYTWLEMDYSVKEKESDVKNNPNSTLGIQPRETQLEERIAKFISLVCNVSMMRQQMMEIGYNANKLPLGKLSKSTIMKVEALAEIEVATKLLEDHTGIEDDPLYSHYKRLHCELTPLGVDSKEFSMVIASEVLHSLRVAPPEAPVTGYMFGKGVYFADMFSKSANYCYATRAAKAGVLLLCEVVLYPVENIIVIGKDILLGWNTVISPSVALGDMAELVSAKYDADKLPKGKLSTKGVGHTAPDLSEAQTLEDGVVVPLGRPKERLSSQGGLLYNEYIVYNADQIRMRYVIQVNFNYK</sequence>
<dbReference type="Gene3D" id="1.20.142.10">
    <property type="entry name" value="Poly(ADP-ribose) polymerase, regulatory domain"/>
    <property type="match status" value="1"/>
</dbReference>
<evidence type="ECO:0000313" key="16">
    <source>
        <dbReference type="EMBL" id="SPC73928.1"/>
    </source>
</evidence>
<dbReference type="GO" id="GO:0070212">
    <property type="term" value="P:protein poly-ADP-ribosylation"/>
    <property type="evidence" value="ECO:0007669"/>
    <property type="project" value="TreeGrafter"/>
</dbReference>
<dbReference type="AlphaFoldDB" id="A0A2N9EGW1"/>
<dbReference type="GO" id="GO:0008270">
    <property type="term" value="F:zinc ion binding"/>
    <property type="evidence" value="ECO:0007669"/>
    <property type="project" value="UniProtKB-KW"/>
</dbReference>
<comment type="catalytic activity">
    <reaction evidence="1">
        <text>L-aspartyl-[protein] + NAD(+) = 4-O-(ADP-D-ribosyl)-L-aspartyl-[protein] + nicotinamide</text>
        <dbReference type="Rhea" id="RHEA:54424"/>
        <dbReference type="Rhea" id="RHEA-COMP:9867"/>
        <dbReference type="Rhea" id="RHEA-COMP:13832"/>
        <dbReference type="ChEBI" id="CHEBI:17154"/>
        <dbReference type="ChEBI" id="CHEBI:29961"/>
        <dbReference type="ChEBI" id="CHEBI:57540"/>
        <dbReference type="ChEBI" id="CHEBI:138102"/>
    </reaction>
</comment>
<dbReference type="GO" id="GO:0140807">
    <property type="term" value="F:NAD+-protein-glutamate ADP-ribosyltransferase activity"/>
    <property type="evidence" value="ECO:0007669"/>
    <property type="project" value="RHEA"/>
</dbReference>
<evidence type="ECO:0000256" key="4">
    <source>
        <dbReference type="ARBA" id="ARBA00022676"/>
    </source>
</evidence>
<dbReference type="PROSITE" id="PS51059">
    <property type="entry name" value="PARP_CATALYTIC"/>
    <property type="match status" value="1"/>
</dbReference>
<accession>A0A2N9EGW1</accession>
<dbReference type="GO" id="GO:0016779">
    <property type="term" value="F:nucleotidyltransferase activity"/>
    <property type="evidence" value="ECO:0007669"/>
    <property type="project" value="UniProtKB-KW"/>
</dbReference>
<dbReference type="PANTHER" id="PTHR10459">
    <property type="entry name" value="DNA LIGASE"/>
    <property type="match status" value="1"/>
</dbReference>
<evidence type="ECO:0000256" key="8">
    <source>
        <dbReference type="ARBA" id="ARBA00023242"/>
    </source>
</evidence>
<comment type="subcellular location">
    <subcellularLocation>
        <location evidence="3">Nucleus</location>
    </subcellularLocation>
</comment>
<dbReference type="InterPro" id="IPR004102">
    <property type="entry name" value="Poly(ADP-ribose)pol_reg_dom"/>
</dbReference>
<evidence type="ECO:0000259" key="13">
    <source>
        <dbReference type="PROSITE" id="PS50158"/>
    </source>
</evidence>
<keyword evidence="4 12" id="KW-0328">Glycosyltransferase</keyword>
<keyword evidence="11" id="KW-0479">Metal-binding</keyword>
<feature type="domain" description="PARP catalytic" evidence="14">
    <location>
        <begin position="416"/>
        <end position="664"/>
    </location>
</feature>
<protein>
    <recommendedName>
        <fullName evidence="12">Poly [ADP-ribose] polymerase</fullName>
        <shortName evidence="12">PARP</shortName>
        <ecNumber evidence="12">2.4.2.-</ecNumber>
    </recommendedName>
</protein>
<dbReference type="PROSITE" id="PS50158">
    <property type="entry name" value="ZF_CCHC"/>
    <property type="match status" value="1"/>
</dbReference>
<dbReference type="GO" id="GO:0003676">
    <property type="term" value="F:nucleic acid binding"/>
    <property type="evidence" value="ECO:0007669"/>
    <property type="project" value="InterPro"/>
</dbReference>
<dbReference type="SUPFAM" id="SSF142921">
    <property type="entry name" value="WGR domain-like"/>
    <property type="match status" value="1"/>
</dbReference>
<evidence type="ECO:0000256" key="3">
    <source>
        <dbReference type="ARBA" id="ARBA00004123"/>
    </source>
</evidence>
<evidence type="ECO:0000259" key="15">
    <source>
        <dbReference type="PROSITE" id="PS51060"/>
    </source>
</evidence>
<feature type="domain" description="CCHC-type" evidence="13">
    <location>
        <begin position="172"/>
        <end position="185"/>
    </location>
</feature>
<comment type="function">
    <text evidence="9">Involved in the base excision repair (BER) pathway, by catalyzing the poly(ADP-ribosyl)ation of a limited number of acceptor proteins involved in chromatin architecture and in DNA metabolism. This modification follows DNA damages and appears as an obligatory step in a detection/signaling pathway leading to the reparation of DNA strand breaks.</text>
</comment>
<evidence type="ECO:0000256" key="10">
    <source>
        <dbReference type="ARBA" id="ARBA00033987"/>
    </source>
</evidence>
<keyword evidence="6" id="KW-0548">Nucleotidyltransferase</keyword>
<dbReference type="Pfam" id="PF05406">
    <property type="entry name" value="WGR"/>
    <property type="match status" value="1"/>
</dbReference>
<dbReference type="Pfam" id="PF00644">
    <property type="entry name" value="PARP"/>
    <property type="match status" value="2"/>
</dbReference>
<dbReference type="GO" id="GO:0006302">
    <property type="term" value="P:double-strand break repair"/>
    <property type="evidence" value="ECO:0007669"/>
    <property type="project" value="TreeGrafter"/>
</dbReference>
<keyword evidence="8" id="KW-0539">Nucleus</keyword>
<name>A0A2N9EGW1_FAGSY</name>
<dbReference type="Pfam" id="PF02877">
    <property type="entry name" value="PARP_reg"/>
    <property type="match status" value="1"/>
</dbReference>
<evidence type="ECO:0000256" key="2">
    <source>
        <dbReference type="ARBA" id="ARBA00000459"/>
    </source>
</evidence>
<dbReference type="Gene3D" id="3.90.228.10">
    <property type="match status" value="2"/>
</dbReference>
<comment type="catalytic activity">
    <reaction evidence="2">
        <text>L-glutamyl-[protein] + NAD(+) = 5-O-(ADP-D-ribosyl)-L-glutamyl-[protein] + nicotinamide</text>
        <dbReference type="Rhea" id="RHEA:58224"/>
        <dbReference type="Rhea" id="RHEA-COMP:10208"/>
        <dbReference type="Rhea" id="RHEA-COMP:15089"/>
        <dbReference type="ChEBI" id="CHEBI:17154"/>
        <dbReference type="ChEBI" id="CHEBI:29973"/>
        <dbReference type="ChEBI" id="CHEBI:57540"/>
        <dbReference type="ChEBI" id="CHEBI:142540"/>
    </reaction>
</comment>
<evidence type="ECO:0000256" key="7">
    <source>
        <dbReference type="ARBA" id="ARBA00023027"/>
    </source>
</evidence>
<dbReference type="PROSITE" id="PS51060">
    <property type="entry name" value="PARP_ALPHA_HD"/>
    <property type="match status" value="1"/>
</dbReference>
<evidence type="ECO:0000256" key="5">
    <source>
        <dbReference type="ARBA" id="ARBA00022679"/>
    </source>
</evidence>
<evidence type="ECO:0000256" key="6">
    <source>
        <dbReference type="ARBA" id="ARBA00022695"/>
    </source>
</evidence>
<keyword evidence="7 12" id="KW-0520">NAD</keyword>
<dbReference type="GO" id="GO:0140806">
    <property type="term" value="F:NAD+-protein-aspartate ADP-ribosyltransferase activity"/>
    <property type="evidence" value="ECO:0007669"/>
    <property type="project" value="RHEA"/>
</dbReference>
<dbReference type="SUPFAM" id="SSF47587">
    <property type="entry name" value="Domain of poly(ADP-ribose) polymerase"/>
    <property type="match status" value="1"/>
</dbReference>
<keyword evidence="5 12" id="KW-0808">Transferase</keyword>
<proteinExistence type="predicted"/>
<keyword evidence="11" id="KW-0863">Zinc-finger</keyword>
<dbReference type="EC" id="2.4.2.-" evidence="12"/>
<dbReference type="InterPro" id="IPR001878">
    <property type="entry name" value="Znf_CCHC"/>
</dbReference>
<gene>
    <name evidence="16" type="ORF">FSB_LOCUS1810</name>
</gene>
<evidence type="ECO:0000259" key="14">
    <source>
        <dbReference type="PROSITE" id="PS51059"/>
    </source>
</evidence>
<evidence type="ECO:0000256" key="11">
    <source>
        <dbReference type="PROSITE-ProRule" id="PRU00047"/>
    </source>
</evidence>
<reference evidence="16" key="1">
    <citation type="submission" date="2018-02" db="EMBL/GenBank/DDBJ databases">
        <authorList>
            <person name="Cohen D.B."/>
            <person name="Kent A.D."/>
        </authorList>
    </citation>
    <scope>NUCLEOTIDE SEQUENCE</scope>
</reference>
<dbReference type="Pfam" id="PF14223">
    <property type="entry name" value="Retrotran_gag_2"/>
    <property type="match status" value="1"/>
</dbReference>
<evidence type="ECO:0000256" key="9">
    <source>
        <dbReference type="ARBA" id="ARBA00024945"/>
    </source>
</evidence>